<dbReference type="RefSeq" id="WP_103131377.1">
    <property type="nucleotide sequence ID" value="NZ_BFAG01000022.1"/>
</dbReference>
<sequence>MSRLPLLLLLAALSLGAARAFTPTPSDPRAMMQAFVRAYWDPEKGYFYTYSDRRTHPEHGVGPVGGLYSDFWWEAQLFDLVMDAYGATGDAGYKTMIGDVWDGFTNEFPTFPNDYNDDLGWWAQAAIRAYGLTGERRYLDTSGELADRIWEDWDDRYGGGLWWRRSVRDQKNVATNAPYVNTSVRLYQATGDAKYLDRAKAAYAWVKSRLVDGPRVYDHVEGEGNGTVITWDFTYNFGNFVLAALALRDATGDDAYLRDAKTAMDWALGNLTQNGIFLDEGANDGGGFKGVTVRALKRLAGEPGGGVYLAALRDQGASAWNARRADGLVGTAWDAVPSADPIQSLTAGSAVAAVLNAGAQPARIPWKDGRYEAENAQKLGVDAASRAPGYSGRGYVNNFRSFGQGVAFDVNAPRAGTYRVTLRYGAGGGNASRQLVLNGAGRLVNFPATPNWNAWGTVSTSVTLPQGPSRLTVFFGPESYGWLNLDSLTLEAPP</sequence>
<dbReference type="EMBL" id="BFAG01000022">
    <property type="protein sequence ID" value="GBF08101.1"/>
    <property type="molecule type" value="Genomic_DNA"/>
</dbReference>
<dbReference type="Pfam" id="PF16990">
    <property type="entry name" value="CBM_35"/>
    <property type="match status" value="1"/>
</dbReference>
<dbReference type="InterPro" id="IPR008928">
    <property type="entry name" value="6-hairpin_glycosidase_sf"/>
</dbReference>
<dbReference type="Gene3D" id="1.50.10.20">
    <property type="match status" value="1"/>
</dbReference>
<dbReference type="GO" id="GO:0016787">
    <property type="term" value="F:hydrolase activity"/>
    <property type="evidence" value="ECO:0007669"/>
    <property type="project" value="UniProtKB-KW"/>
</dbReference>
<name>A0A2I9DRP9_9DEIO</name>
<dbReference type="PANTHER" id="PTHR47791">
    <property type="entry name" value="MEIOTICALLY UP-REGULATED GENE 191 PROTEIN"/>
    <property type="match status" value="1"/>
</dbReference>
<accession>A0A2I9DRP9</accession>
<organism evidence="4 5">
    <name type="scientific">Deinococcus aerius</name>
    <dbReference type="NCBI Taxonomy" id="200253"/>
    <lineage>
        <taxon>Bacteria</taxon>
        <taxon>Thermotogati</taxon>
        <taxon>Deinococcota</taxon>
        <taxon>Deinococci</taxon>
        <taxon>Deinococcales</taxon>
        <taxon>Deinococcaceae</taxon>
        <taxon>Deinococcus</taxon>
    </lineage>
</organism>
<dbReference type="SUPFAM" id="SSF48208">
    <property type="entry name" value="Six-hairpin glycosidases"/>
    <property type="match status" value="1"/>
</dbReference>
<evidence type="ECO:0000313" key="5">
    <source>
        <dbReference type="Proteomes" id="UP000236569"/>
    </source>
</evidence>
<dbReference type="InterPro" id="IPR008979">
    <property type="entry name" value="Galactose-bd-like_sf"/>
</dbReference>
<dbReference type="GO" id="GO:0030246">
    <property type="term" value="F:carbohydrate binding"/>
    <property type="evidence" value="ECO:0007669"/>
    <property type="project" value="InterPro"/>
</dbReference>
<dbReference type="InterPro" id="IPR006584">
    <property type="entry name" value="Cellulose-bd_IV"/>
</dbReference>
<protein>
    <submittedName>
        <fullName evidence="4">Glycoside hydrolase family protein</fullName>
    </submittedName>
</protein>
<keyword evidence="5" id="KW-1185">Reference proteome</keyword>
<feature type="domain" description="CBM6" evidence="3">
    <location>
        <begin position="369"/>
        <end position="491"/>
    </location>
</feature>
<dbReference type="SUPFAM" id="SSF49785">
    <property type="entry name" value="Galactose-binding domain-like"/>
    <property type="match status" value="1"/>
</dbReference>
<proteinExistence type="predicted"/>
<evidence type="ECO:0000259" key="3">
    <source>
        <dbReference type="PROSITE" id="PS51175"/>
    </source>
</evidence>
<reference evidence="5" key="1">
    <citation type="submission" date="2018-01" db="EMBL/GenBank/DDBJ databases">
        <title>Draft Genome Sequence of the Radioresistant Bacterium Deinococcus aerius TR0125, Isolated from the Higher Atmosphere above Japan.</title>
        <authorList>
            <person name="Satoh K."/>
            <person name="Arai H."/>
            <person name="Sanzen T."/>
            <person name="Kawaguchi Y."/>
            <person name="Hayashi H."/>
            <person name="Yokobori S."/>
            <person name="Yamagishi A."/>
            <person name="Oono Y."/>
            <person name="Narumi I."/>
        </authorList>
    </citation>
    <scope>NUCLEOTIDE SEQUENCE [LARGE SCALE GENOMIC DNA]</scope>
    <source>
        <strain evidence="5">TR0125</strain>
    </source>
</reference>
<dbReference type="InterPro" id="IPR005198">
    <property type="entry name" value="Glyco_hydro_76"/>
</dbReference>
<dbReference type="InterPro" id="IPR005084">
    <property type="entry name" value="CBM6"/>
</dbReference>
<dbReference type="InterPro" id="IPR053169">
    <property type="entry name" value="MUG_Protein"/>
</dbReference>
<dbReference type="OrthoDB" id="6387072at2"/>
<dbReference type="AlphaFoldDB" id="A0A2I9DRP9"/>
<dbReference type="SMART" id="SM00606">
    <property type="entry name" value="CBD_IV"/>
    <property type="match status" value="1"/>
</dbReference>
<keyword evidence="4" id="KW-0378">Hydrolase</keyword>
<evidence type="ECO:0000256" key="2">
    <source>
        <dbReference type="SAM" id="SignalP"/>
    </source>
</evidence>
<dbReference type="Proteomes" id="UP000236569">
    <property type="component" value="Unassembled WGS sequence"/>
</dbReference>
<feature type="signal peptide" evidence="2">
    <location>
        <begin position="1"/>
        <end position="20"/>
    </location>
</feature>
<evidence type="ECO:0000256" key="1">
    <source>
        <dbReference type="ARBA" id="ARBA00022729"/>
    </source>
</evidence>
<dbReference type="Gene3D" id="2.60.120.260">
    <property type="entry name" value="Galactose-binding domain-like"/>
    <property type="match status" value="1"/>
</dbReference>
<comment type="caution">
    <text evidence="4">The sequence shown here is derived from an EMBL/GenBank/DDBJ whole genome shotgun (WGS) entry which is preliminary data.</text>
</comment>
<gene>
    <name evidence="4" type="ORF">DAERI_220044</name>
</gene>
<evidence type="ECO:0000313" key="4">
    <source>
        <dbReference type="EMBL" id="GBF08101.1"/>
    </source>
</evidence>
<keyword evidence="1 2" id="KW-0732">Signal</keyword>
<dbReference type="Pfam" id="PF03663">
    <property type="entry name" value="Glyco_hydro_76"/>
    <property type="match status" value="1"/>
</dbReference>
<dbReference type="PANTHER" id="PTHR47791:SF3">
    <property type="entry name" value="MEIOTICALLY UP-REGULATED GENE 191 PROTEIN"/>
    <property type="match status" value="1"/>
</dbReference>
<dbReference type="PROSITE" id="PS51175">
    <property type="entry name" value="CBM6"/>
    <property type="match status" value="1"/>
</dbReference>
<feature type="chain" id="PRO_5014374767" evidence="2">
    <location>
        <begin position="21"/>
        <end position="494"/>
    </location>
</feature>
<dbReference type="GO" id="GO:0005975">
    <property type="term" value="P:carbohydrate metabolic process"/>
    <property type="evidence" value="ECO:0007669"/>
    <property type="project" value="InterPro"/>
</dbReference>